<keyword evidence="3" id="KW-1185">Reference proteome</keyword>
<sequence length="335" mass="35619">MATLLQFRRDTSANWTSVNPILADGELGLETDTSAYKIGNGVDNWNTLIYRQLSPQVQTLLMSAQASDPSPPGANSLLFYGKSIGGRSMPKFVGPSGLDTILQPALFGNGIQMLSPNTTTTFNTIGMPSPTVVGTLSHPVLTSGSLRTQTRRGIVTSAATANSASELRQVAAACWRGDTPGQGGFFMTTRFAMSTAVANQRTAIGLFSTTAAISTTQSPSSLTSCIFVGNDSTDTTLQLMYNDASGTCSKINLGTDFPSNNTSAMYELILFAAPNSTQVEYRVLRQDVAAVASGTLTTDLPPTTTFLAWHAYMNNGGTASSVVLEIMRYYLETDY</sequence>
<dbReference type="SUPFAM" id="SSF69349">
    <property type="entry name" value="Phage fibre proteins"/>
    <property type="match status" value="1"/>
</dbReference>
<evidence type="ECO:0000313" key="3">
    <source>
        <dbReference type="Proteomes" id="UP000289257"/>
    </source>
</evidence>
<evidence type="ECO:0000313" key="2">
    <source>
        <dbReference type="EMBL" id="RWZ78226.1"/>
    </source>
</evidence>
<dbReference type="AlphaFoldDB" id="A0A4Q0AGW8"/>
<protein>
    <recommendedName>
        <fullName evidence="1">Major tropism determinant N-terminal domain-containing protein</fullName>
    </recommendedName>
</protein>
<feature type="domain" description="Major tropism determinant N-terminal" evidence="1">
    <location>
        <begin position="6"/>
        <end position="42"/>
    </location>
</feature>
<organism evidence="2 3">
    <name type="scientific">Candidatus Microsaccharimonas sossegonensis</name>
    <dbReference type="NCBI Taxonomy" id="2506948"/>
    <lineage>
        <taxon>Bacteria</taxon>
        <taxon>Candidatus Saccharimonadota</taxon>
        <taxon>Candidatus Saccharimonadia</taxon>
        <taxon>Candidatus Saccharimonadales</taxon>
        <taxon>Candidatus Saccharimonadaceae</taxon>
        <taxon>Candidatus Microsaccharimonas</taxon>
    </lineage>
</organism>
<name>A0A4Q0AGW8_9BACT</name>
<proteinExistence type="predicted"/>
<dbReference type="Pfam" id="PF18454">
    <property type="entry name" value="Mtd_N"/>
    <property type="match status" value="1"/>
</dbReference>
<comment type="caution">
    <text evidence="2">The sequence shown here is derived from an EMBL/GenBank/DDBJ whole genome shotgun (WGS) entry which is preliminary data.</text>
</comment>
<dbReference type="EMBL" id="SCKX01000001">
    <property type="protein sequence ID" value="RWZ78226.1"/>
    <property type="molecule type" value="Genomic_DNA"/>
</dbReference>
<dbReference type="InterPro" id="IPR041352">
    <property type="entry name" value="Mtd_N"/>
</dbReference>
<reference evidence="2" key="1">
    <citation type="submission" date="2019-01" db="EMBL/GenBank/DDBJ databases">
        <title>Genomic signatures and co-occurrence patterns of the ultra-small Saccharimodia (Patescibacteria phylum) suggest a symbiotic lifestyle.</title>
        <authorList>
            <person name="Lemos L."/>
            <person name="Medeiros J."/>
            <person name="Andreote F."/>
            <person name="Fernandes G."/>
            <person name="Varani A."/>
            <person name="Oliveira G."/>
            <person name="Pylro V."/>
        </authorList>
    </citation>
    <scope>NUCLEOTIDE SEQUENCE [LARGE SCALE GENOMIC DNA]</scope>
    <source>
        <strain evidence="2">AMD02</strain>
    </source>
</reference>
<gene>
    <name evidence="2" type="ORF">EOT05_00450</name>
</gene>
<evidence type="ECO:0000259" key="1">
    <source>
        <dbReference type="Pfam" id="PF18454"/>
    </source>
</evidence>
<accession>A0A4Q0AGW8</accession>
<dbReference type="Proteomes" id="UP000289257">
    <property type="component" value="Unassembled WGS sequence"/>
</dbReference>